<feature type="domain" description="FAD-binding FR-type" evidence="8">
    <location>
        <begin position="1"/>
        <end position="103"/>
    </location>
</feature>
<dbReference type="InterPro" id="IPR001433">
    <property type="entry name" value="OxRdtase_FAD/NAD-bd"/>
</dbReference>
<evidence type="ECO:0000313" key="9">
    <source>
        <dbReference type="EMBL" id="MDR6535050.1"/>
    </source>
</evidence>
<keyword evidence="10" id="KW-1185">Reference proteome</keyword>
<dbReference type="InterPro" id="IPR050415">
    <property type="entry name" value="MRET"/>
</dbReference>
<keyword evidence="1" id="KW-0285">Flavoprotein</keyword>
<keyword evidence="3" id="KW-0479">Metal-binding</keyword>
<dbReference type="PANTHER" id="PTHR47354:SF1">
    <property type="entry name" value="CARNITINE MONOOXYGENASE REDUCTASE SUBUNIT"/>
    <property type="match status" value="1"/>
</dbReference>
<dbReference type="Gene3D" id="3.10.20.30">
    <property type="match status" value="1"/>
</dbReference>
<dbReference type="SUPFAM" id="SSF63380">
    <property type="entry name" value="Riboflavin synthase domain-like"/>
    <property type="match status" value="1"/>
</dbReference>
<keyword evidence="5" id="KW-0408">Iron</keyword>
<accession>A0ABU1NAE7</accession>
<evidence type="ECO:0000259" key="8">
    <source>
        <dbReference type="PROSITE" id="PS51384"/>
    </source>
</evidence>
<dbReference type="InterPro" id="IPR012675">
    <property type="entry name" value="Beta-grasp_dom_sf"/>
</dbReference>
<dbReference type="Pfam" id="PF00175">
    <property type="entry name" value="NAD_binding_1"/>
    <property type="match status" value="1"/>
</dbReference>
<dbReference type="PROSITE" id="PS51085">
    <property type="entry name" value="2FE2S_FER_2"/>
    <property type="match status" value="1"/>
</dbReference>
<dbReference type="Proteomes" id="UP001184230">
    <property type="component" value="Unassembled WGS sequence"/>
</dbReference>
<keyword evidence="2" id="KW-0001">2Fe-2S</keyword>
<organism evidence="9 10">
    <name type="scientific">Variovorax soli</name>
    <dbReference type="NCBI Taxonomy" id="376815"/>
    <lineage>
        <taxon>Bacteria</taxon>
        <taxon>Pseudomonadati</taxon>
        <taxon>Pseudomonadota</taxon>
        <taxon>Betaproteobacteria</taxon>
        <taxon>Burkholderiales</taxon>
        <taxon>Comamonadaceae</taxon>
        <taxon>Variovorax</taxon>
    </lineage>
</organism>
<keyword evidence="6" id="KW-0411">Iron-sulfur</keyword>
<evidence type="ECO:0000256" key="2">
    <source>
        <dbReference type="ARBA" id="ARBA00022714"/>
    </source>
</evidence>
<dbReference type="InterPro" id="IPR001041">
    <property type="entry name" value="2Fe-2S_ferredoxin-type"/>
</dbReference>
<dbReference type="GO" id="GO:0018489">
    <property type="term" value="F:vanillate monooxygenase activity"/>
    <property type="evidence" value="ECO:0007669"/>
    <property type="project" value="UniProtKB-EC"/>
</dbReference>
<dbReference type="EC" id="1.14.13.82" evidence="9"/>
<evidence type="ECO:0000256" key="4">
    <source>
        <dbReference type="ARBA" id="ARBA00023002"/>
    </source>
</evidence>
<sequence>MNGPQLLLRQLRREAEGIVSFEFVSADGAPLPLFTAGAHIDLQLPEGLLRSYSLVNDPGEHHRYVVTVDRAANSRGGSAWMHSTPRPGDRLASSLPVNNFPLYEEAPLSIFIAGGIGITPFMSMAARLNTLRRAWRVHYAVRSRQRAAYVQELASLDRTGDAVNMHCTGEDMERPDIAAIVREAPAGSHLYCCGPNGMLDAFAGACSGLPPQRIHLERFSASQEAATAGGYEVQLARTGQTLSVEPGRTLLDALLDAGIPVQYSCSQGICGTCCTPVLEGTPDHRDDYLTHEEKAANRAMMVCCSGSLTQRLVLDI</sequence>
<dbReference type="Pfam" id="PF00111">
    <property type="entry name" value="Fer2"/>
    <property type="match status" value="1"/>
</dbReference>
<dbReference type="SUPFAM" id="SSF54292">
    <property type="entry name" value="2Fe-2S ferredoxin-like"/>
    <property type="match status" value="1"/>
</dbReference>
<name>A0ABU1NAE7_9BURK</name>
<reference evidence="9 10" key="1">
    <citation type="submission" date="2023-07" db="EMBL/GenBank/DDBJ databases">
        <title>Sorghum-associated microbial communities from plants grown in Nebraska, USA.</title>
        <authorList>
            <person name="Schachtman D."/>
        </authorList>
    </citation>
    <scope>NUCLEOTIDE SEQUENCE [LARGE SCALE GENOMIC DNA]</scope>
    <source>
        <strain evidence="9 10">DS1781</strain>
    </source>
</reference>
<protein>
    <submittedName>
        <fullName evidence="9">Vanillate O-demethylase ferredoxin subunit</fullName>
        <ecNumber evidence="9">1.14.13.82</ecNumber>
    </submittedName>
</protein>
<dbReference type="InterPro" id="IPR017927">
    <property type="entry name" value="FAD-bd_FR_type"/>
</dbReference>
<gene>
    <name evidence="9" type="ORF">J2739_000810</name>
</gene>
<comment type="caution">
    <text evidence="9">The sequence shown here is derived from an EMBL/GenBank/DDBJ whole genome shotgun (WGS) entry which is preliminary data.</text>
</comment>
<evidence type="ECO:0000256" key="6">
    <source>
        <dbReference type="ARBA" id="ARBA00023014"/>
    </source>
</evidence>
<evidence type="ECO:0000256" key="5">
    <source>
        <dbReference type="ARBA" id="ARBA00023004"/>
    </source>
</evidence>
<dbReference type="InterPro" id="IPR039261">
    <property type="entry name" value="FNR_nucleotide-bd"/>
</dbReference>
<dbReference type="InterPro" id="IPR006058">
    <property type="entry name" value="2Fe2S_fd_BS"/>
</dbReference>
<dbReference type="RefSeq" id="WP_309898803.1">
    <property type="nucleotide sequence ID" value="NZ_JAVDRF010000002.1"/>
</dbReference>
<dbReference type="CDD" id="cd00207">
    <property type="entry name" value="fer2"/>
    <property type="match status" value="1"/>
</dbReference>
<dbReference type="SUPFAM" id="SSF52343">
    <property type="entry name" value="Ferredoxin reductase-like, C-terminal NADP-linked domain"/>
    <property type="match status" value="1"/>
</dbReference>
<dbReference type="Gene3D" id="3.40.50.80">
    <property type="entry name" value="Nucleotide-binding domain of ferredoxin-NADP reductase (FNR) module"/>
    <property type="match status" value="1"/>
</dbReference>
<evidence type="ECO:0000256" key="3">
    <source>
        <dbReference type="ARBA" id="ARBA00022723"/>
    </source>
</evidence>
<feature type="domain" description="2Fe-2S ferredoxin-type" evidence="7">
    <location>
        <begin position="231"/>
        <end position="316"/>
    </location>
</feature>
<dbReference type="PRINTS" id="PR00409">
    <property type="entry name" value="PHDIOXRDTASE"/>
</dbReference>
<dbReference type="Gene3D" id="2.40.30.10">
    <property type="entry name" value="Translation factors"/>
    <property type="match status" value="1"/>
</dbReference>
<dbReference type="InterPro" id="IPR036010">
    <property type="entry name" value="2Fe-2S_ferredoxin-like_sf"/>
</dbReference>
<keyword evidence="4 9" id="KW-0560">Oxidoreductase</keyword>
<dbReference type="PROSITE" id="PS00197">
    <property type="entry name" value="2FE2S_FER_1"/>
    <property type="match status" value="1"/>
</dbReference>
<dbReference type="CDD" id="cd06185">
    <property type="entry name" value="PDR_like"/>
    <property type="match status" value="1"/>
</dbReference>
<evidence type="ECO:0000256" key="1">
    <source>
        <dbReference type="ARBA" id="ARBA00022630"/>
    </source>
</evidence>
<dbReference type="PANTHER" id="PTHR47354">
    <property type="entry name" value="NADH OXIDOREDUCTASE HCR"/>
    <property type="match status" value="1"/>
</dbReference>
<evidence type="ECO:0000259" key="7">
    <source>
        <dbReference type="PROSITE" id="PS51085"/>
    </source>
</evidence>
<dbReference type="EMBL" id="JAVDRF010000002">
    <property type="protein sequence ID" value="MDR6535050.1"/>
    <property type="molecule type" value="Genomic_DNA"/>
</dbReference>
<dbReference type="PROSITE" id="PS51384">
    <property type="entry name" value="FAD_FR"/>
    <property type="match status" value="1"/>
</dbReference>
<dbReference type="InterPro" id="IPR017938">
    <property type="entry name" value="Riboflavin_synthase-like_b-brl"/>
</dbReference>
<evidence type="ECO:0000313" key="10">
    <source>
        <dbReference type="Proteomes" id="UP001184230"/>
    </source>
</evidence>
<proteinExistence type="predicted"/>